<dbReference type="EMBL" id="JAWRVE010000054">
    <property type="protein sequence ID" value="KAL1866678.1"/>
    <property type="molecule type" value="Genomic_DNA"/>
</dbReference>
<sequence>MLSNFLLAFAPVGALAASAYAPVSSTCPSETLVRSADGISDPEAAWVAGRKSVSDTALKSWLATALPDVDASSVPTLALSISGGGFRSLLSGAGVIQALDARDSSSSTTGLYQALSYHAGLSGGAWLLSALAAGDWPTISYLRDNVWEAQFAGGILDASSSTTVGDYQQIAADIIAKGSAGFPVSLTDPWGRMLSYQIMSGSEGAVDFAMSDIGSSSSFASFNAPFPIVTASKITPDSGLCEPAADGAIYEFNPFEFGSWSDDISAFVLSEYLGSNITAGSASQCVTGFDNIDWVLGTSSMLLNEYICNSSLGVDVTALFPSSMITVVEKFTSADEYGYSLLPNPFKGFNSTTATKPSTVSTSEDLYIVDGGEADHNIPLLPLLEPTRNVSVIIVNDNSNDEDGFPDGTQVVAAYEATRAGRLAGRFPAVPAAGDFNSSRAQFFGCDEADAVTVVYLPNSDWTYASNTATMQLTYTADATNAMISNGSDFMRNFKPPPFVPPEDAEIIKDIQYSSHGHVRQRLDLYRPKHGIGDHDLLPLIVYIHGGAFMFGSKESPWMPSRLISKGYAIASLDYRLSGDAIFPAAVEDCKAAVRWLRAHATDYRLNPGRFVAFGESAGAHHASFLGVTSPAGVGDEFDVGDHLGESSAVQGVVDYYGPSDFLQMDAHAPKDGKNQEHDPPGSPESRYVGAVDGIQKAPEKSVRANPITYLSAGKIVPPFFISHGVNDHVVPYHQSVLLDEALKKVGVPVTFHPVEGVDHVFGGISQEQSSELDKKTDEFLASIPY</sequence>
<evidence type="ECO:0000256" key="9">
    <source>
        <dbReference type="RuleBase" id="RU362103"/>
    </source>
</evidence>
<proteinExistence type="inferred from homology"/>
<dbReference type="PANTHER" id="PTHR10728:SF33">
    <property type="entry name" value="LYSOPHOSPHOLIPASE 1-RELATED"/>
    <property type="match status" value="1"/>
</dbReference>
<evidence type="ECO:0000256" key="2">
    <source>
        <dbReference type="ARBA" id="ARBA00013274"/>
    </source>
</evidence>
<protein>
    <recommendedName>
        <fullName evidence="2 9">Lysophospholipase</fullName>
        <ecNumber evidence="2 9">3.1.1.5</ecNumber>
    </recommendedName>
</protein>
<dbReference type="Pfam" id="PF20434">
    <property type="entry name" value="BD-FAE"/>
    <property type="match status" value="1"/>
</dbReference>
<evidence type="ECO:0000256" key="7">
    <source>
        <dbReference type="ARBA" id="ARBA00023180"/>
    </source>
</evidence>
<evidence type="ECO:0000313" key="12">
    <source>
        <dbReference type="EMBL" id="KAL1866678.1"/>
    </source>
</evidence>
<evidence type="ECO:0000256" key="3">
    <source>
        <dbReference type="ARBA" id="ARBA00022729"/>
    </source>
</evidence>
<evidence type="ECO:0000259" key="11">
    <source>
        <dbReference type="PROSITE" id="PS51210"/>
    </source>
</evidence>
<dbReference type="InterPro" id="IPR002642">
    <property type="entry name" value="LysoPLipase_cat_dom"/>
</dbReference>
<feature type="region of interest" description="Disordered" evidence="10">
    <location>
        <begin position="667"/>
        <end position="687"/>
    </location>
</feature>
<feature type="compositionally biased region" description="Basic and acidic residues" evidence="10">
    <location>
        <begin position="668"/>
        <end position="680"/>
    </location>
</feature>
<dbReference type="Pfam" id="PF01735">
    <property type="entry name" value="PLA2_B"/>
    <property type="match status" value="1"/>
</dbReference>
<dbReference type="SUPFAM" id="SSF53474">
    <property type="entry name" value="alpha/beta-Hydrolases"/>
    <property type="match status" value="1"/>
</dbReference>
<evidence type="ECO:0000256" key="4">
    <source>
        <dbReference type="ARBA" id="ARBA00022801"/>
    </source>
</evidence>
<dbReference type="Gene3D" id="3.40.50.1820">
    <property type="entry name" value="alpha/beta hydrolase"/>
    <property type="match status" value="1"/>
</dbReference>
<dbReference type="SMART" id="SM00022">
    <property type="entry name" value="PLAc"/>
    <property type="match status" value="1"/>
</dbReference>
<name>A0ABR3WSX0_9PEZI</name>
<evidence type="ECO:0000256" key="8">
    <source>
        <dbReference type="PROSITE-ProRule" id="PRU00555"/>
    </source>
</evidence>
<evidence type="ECO:0000313" key="13">
    <source>
        <dbReference type="Proteomes" id="UP001583177"/>
    </source>
</evidence>
<dbReference type="Proteomes" id="UP001583177">
    <property type="component" value="Unassembled WGS sequence"/>
</dbReference>
<keyword evidence="7" id="KW-0325">Glycoprotein</keyword>
<dbReference type="Gene3D" id="3.40.1090.10">
    <property type="entry name" value="Cytosolic phospholipase A2 catalytic domain"/>
    <property type="match status" value="1"/>
</dbReference>
<keyword evidence="6 8" id="KW-0443">Lipid metabolism</keyword>
<comment type="similarity">
    <text evidence="1 9">Belongs to the lysophospholipase family.</text>
</comment>
<keyword evidence="13" id="KW-1185">Reference proteome</keyword>
<feature type="signal peptide" evidence="9">
    <location>
        <begin position="1"/>
        <end position="16"/>
    </location>
</feature>
<organism evidence="12 13">
    <name type="scientific">Diaporthe australafricana</name>
    <dbReference type="NCBI Taxonomy" id="127596"/>
    <lineage>
        <taxon>Eukaryota</taxon>
        <taxon>Fungi</taxon>
        <taxon>Dikarya</taxon>
        <taxon>Ascomycota</taxon>
        <taxon>Pezizomycotina</taxon>
        <taxon>Sordariomycetes</taxon>
        <taxon>Sordariomycetidae</taxon>
        <taxon>Diaporthales</taxon>
        <taxon>Diaporthaceae</taxon>
        <taxon>Diaporthe</taxon>
    </lineage>
</organism>
<dbReference type="EC" id="3.1.1.5" evidence="2 9"/>
<keyword evidence="4 8" id="KW-0378">Hydrolase</keyword>
<evidence type="ECO:0000256" key="1">
    <source>
        <dbReference type="ARBA" id="ARBA00008780"/>
    </source>
</evidence>
<dbReference type="SUPFAM" id="SSF52151">
    <property type="entry name" value="FabD/lysophospholipase-like"/>
    <property type="match status" value="1"/>
</dbReference>
<dbReference type="InterPro" id="IPR049492">
    <property type="entry name" value="BD-FAE-like_dom"/>
</dbReference>
<evidence type="ECO:0000256" key="10">
    <source>
        <dbReference type="SAM" id="MobiDB-lite"/>
    </source>
</evidence>
<comment type="catalytic activity">
    <reaction evidence="9">
        <text>a 1-acyl-sn-glycero-3-phosphocholine + H2O = sn-glycerol 3-phosphocholine + a fatty acid + H(+)</text>
        <dbReference type="Rhea" id="RHEA:15177"/>
        <dbReference type="ChEBI" id="CHEBI:15377"/>
        <dbReference type="ChEBI" id="CHEBI:15378"/>
        <dbReference type="ChEBI" id="CHEBI:16870"/>
        <dbReference type="ChEBI" id="CHEBI:28868"/>
        <dbReference type="ChEBI" id="CHEBI:58168"/>
        <dbReference type="EC" id="3.1.1.5"/>
    </reaction>
</comment>
<dbReference type="PROSITE" id="PS51210">
    <property type="entry name" value="PLA2C"/>
    <property type="match status" value="1"/>
</dbReference>
<evidence type="ECO:0000256" key="5">
    <source>
        <dbReference type="ARBA" id="ARBA00022963"/>
    </source>
</evidence>
<dbReference type="InterPro" id="IPR016035">
    <property type="entry name" value="Acyl_Trfase/lysoPLipase"/>
</dbReference>
<evidence type="ECO:0000256" key="6">
    <source>
        <dbReference type="ARBA" id="ARBA00023098"/>
    </source>
</evidence>
<feature type="chain" id="PRO_5044968782" description="Lysophospholipase" evidence="9">
    <location>
        <begin position="17"/>
        <end position="786"/>
    </location>
</feature>
<keyword evidence="3 9" id="KW-0732">Signal</keyword>
<accession>A0ABR3WSX0</accession>
<gene>
    <name evidence="12" type="ORF">Daus18300_006622</name>
</gene>
<feature type="domain" description="PLA2c" evidence="11">
    <location>
        <begin position="26"/>
        <end position="533"/>
    </location>
</feature>
<keyword evidence="5 8" id="KW-0442">Lipid degradation</keyword>
<dbReference type="PANTHER" id="PTHR10728">
    <property type="entry name" value="CYTOSOLIC PHOSPHOLIPASE A2"/>
    <property type="match status" value="1"/>
</dbReference>
<comment type="caution">
    <text evidence="12">The sequence shown here is derived from an EMBL/GenBank/DDBJ whole genome shotgun (WGS) entry which is preliminary data.</text>
</comment>
<reference evidence="12 13" key="1">
    <citation type="journal article" date="2024" name="IMA Fungus">
        <title>IMA Genome - F19 : A genome assembly and annotation guide to empower mycologists, including annotated draft genome sequences of Ceratocystis pirilliformis, Diaporthe australafricana, Fusarium ophioides, Paecilomyces lecythidis, and Sporothrix stenoceras.</title>
        <authorList>
            <person name="Aylward J."/>
            <person name="Wilson A.M."/>
            <person name="Visagie C.M."/>
            <person name="Spraker J."/>
            <person name="Barnes I."/>
            <person name="Buitendag C."/>
            <person name="Ceriani C."/>
            <person name="Del Mar Angel L."/>
            <person name="du Plessis D."/>
            <person name="Fuchs T."/>
            <person name="Gasser K."/>
            <person name="Kramer D."/>
            <person name="Li W."/>
            <person name="Munsamy K."/>
            <person name="Piso A."/>
            <person name="Price J.L."/>
            <person name="Sonnekus B."/>
            <person name="Thomas C."/>
            <person name="van der Nest A."/>
            <person name="van Dijk A."/>
            <person name="van Heerden A."/>
            <person name="van Vuuren N."/>
            <person name="Yilmaz N."/>
            <person name="Duong T.A."/>
            <person name="van der Merwe N.A."/>
            <person name="Wingfield M.J."/>
            <person name="Wingfield B.D."/>
        </authorList>
    </citation>
    <scope>NUCLEOTIDE SEQUENCE [LARGE SCALE GENOMIC DNA]</scope>
    <source>
        <strain evidence="12 13">CMW 18300</strain>
    </source>
</reference>
<dbReference type="InterPro" id="IPR029058">
    <property type="entry name" value="AB_hydrolase_fold"/>
</dbReference>